<dbReference type="EMBL" id="CP150951">
    <property type="protein sequence ID" value="WZC49209.1"/>
    <property type="molecule type" value="Genomic_DNA"/>
</dbReference>
<sequence length="202" mass="21343">MFHQADDIHLFLSPFDLSEVSTKAPATAAPMGADDLARLVVASFADRGDDAAAAFLAKHGLSADDTEELTLLIATCAAGPVAAYDTGMTAFKNGQIGAAVQTFAVLAVYGPLRAPALTGLAACACFQKDYDAALLFALESITCKENHPRTHLIAGYSALKAGDKKTAKRQLALATRLARGAPLYRDEQRCAQRELLLMQLSS</sequence>
<dbReference type="Gene3D" id="1.25.40.10">
    <property type="entry name" value="Tetratricopeptide repeat domain"/>
    <property type="match status" value="1"/>
</dbReference>
<dbReference type="Proteomes" id="UP001440612">
    <property type="component" value="Chromosome"/>
</dbReference>
<name>A0ABZ2V447_9RHOB</name>
<dbReference type="RefSeq" id="WP_341367320.1">
    <property type="nucleotide sequence ID" value="NZ_CP150951.2"/>
</dbReference>
<accession>A0ABZ2V447</accession>
<reference evidence="2" key="1">
    <citation type="submission" date="2024-04" db="EMBL/GenBank/DDBJ databases">
        <title>Phylogenomic analyses of a clade within the roseobacter group suggest taxonomic reassignments of species of the genera Aestuariivita, Citreicella, Loktanella, Nautella, Pelagibaca, Ruegeria, Thalassobius, Thiobacimonas and Tropicibacter, and the proposal o.</title>
        <authorList>
            <person name="Jeon C.O."/>
        </authorList>
    </citation>
    <scope>NUCLEOTIDE SEQUENCE [LARGE SCALE GENOMIC DNA]</scope>
    <source>
        <strain evidence="2">BS5-3</strain>
    </source>
</reference>
<keyword evidence="2" id="KW-1185">Reference proteome</keyword>
<dbReference type="SUPFAM" id="SSF48452">
    <property type="entry name" value="TPR-like"/>
    <property type="match status" value="1"/>
</dbReference>
<evidence type="ECO:0000313" key="2">
    <source>
        <dbReference type="Proteomes" id="UP001440612"/>
    </source>
</evidence>
<evidence type="ECO:0008006" key="3">
    <source>
        <dbReference type="Google" id="ProtNLM"/>
    </source>
</evidence>
<protein>
    <recommendedName>
        <fullName evidence="3">Tetratricopeptide repeat protein</fullName>
    </recommendedName>
</protein>
<proteinExistence type="predicted"/>
<evidence type="ECO:0000313" key="1">
    <source>
        <dbReference type="EMBL" id="WZC49209.1"/>
    </source>
</evidence>
<organism evidence="1 2">
    <name type="scientific">Yoonia phaeophyticola</name>
    <dbReference type="NCBI Taxonomy" id="3137369"/>
    <lineage>
        <taxon>Bacteria</taxon>
        <taxon>Pseudomonadati</taxon>
        <taxon>Pseudomonadota</taxon>
        <taxon>Alphaproteobacteria</taxon>
        <taxon>Rhodobacterales</taxon>
        <taxon>Paracoccaceae</taxon>
        <taxon>Yoonia</taxon>
    </lineage>
</organism>
<dbReference type="InterPro" id="IPR011990">
    <property type="entry name" value="TPR-like_helical_dom_sf"/>
</dbReference>
<gene>
    <name evidence="1" type="ORF">AABB29_00675</name>
</gene>